<evidence type="ECO:0000256" key="2">
    <source>
        <dbReference type="ARBA" id="ARBA00012387"/>
    </source>
</evidence>
<keyword evidence="3 10" id="KW-0808">Transferase</keyword>
<evidence type="ECO:0000256" key="1">
    <source>
        <dbReference type="ARBA" id="ARBA00006115"/>
    </source>
</evidence>
<dbReference type="InterPro" id="IPR005835">
    <property type="entry name" value="NTP_transferase_dom"/>
</dbReference>
<dbReference type="PANTHER" id="PTHR46390">
    <property type="entry name" value="MANNOSE-1-PHOSPHATE GUANYLYLTRANSFERASE"/>
    <property type="match status" value="1"/>
</dbReference>
<dbReference type="InterPro" id="IPR051161">
    <property type="entry name" value="Mannose-6P_isomerase_type2"/>
</dbReference>
<dbReference type="InterPro" id="IPR029044">
    <property type="entry name" value="Nucleotide-diphossugar_trans"/>
</dbReference>
<comment type="caution">
    <text evidence="10">The sequence shown here is derived from an EMBL/GenBank/DDBJ whole genome shotgun (WGS) entry which is preliminary data.</text>
</comment>
<reference evidence="11" key="1">
    <citation type="submission" date="2018-02" db="EMBL/GenBank/DDBJ databases">
        <authorList>
            <person name="Clavel T."/>
            <person name="Strowig T."/>
        </authorList>
    </citation>
    <scope>NUCLEOTIDE SEQUENCE [LARGE SCALE GENOMIC DNA]</scope>
    <source>
        <strain evidence="11">DSM 103720</strain>
    </source>
</reference>
<evidence type="ECO:0000313" key="11">
    <source>
        <dbReference type="Proteomes" id="UP000244905"/>
    </source>
</evidence>
<evidence type="ECO:0000256" key="4">
    <source>
        <dbReference type="ARBA" id="ARBA00022695"/>
    </source>
</evidence>
<sequence length="363" mass="40998">MATQNSHRYCVIMCGGIGSRFWPYSRENCPKQFIDFLGTGRSLLQMSYDRILPIVPKENILVVTNEKYAPLIREQLPDLLPENILLEPARRNTAPCIAWAAFHIAAIDPAASMIVTPSDHLITRENIFEDCVRRGFEFVEKNDALLTLGITPVRPETGYGYIQVGQEAEPGILKVKTFTEKPNLELAKVFLETGEFFWNSGIFLWRASTIIDALRKHDSDLTVRFDRGASDFGTPREEAFIRENFASFPANSIDYAVMEKADNVYVECVNFGWNDLGTWSALHDNSPKNEQNNVAQNCKVLAYDSTGNIFAVRDSEKLVVAHGLKDYIVADAGDVLLICPKSEEQRIKQMVNDVKIAYLDKYL</sequence>
<dbReference type="GO" id="GO:0005525">
    <property type="term" value="F:GTP binding"/>
    <property type="evidence" value="ECO:0007669"/>
    <property type="project" value="UniProtKB-KW"/>
</dbReference>
<proteinExistence type="inferred from homology"/>
<evidence type="ECO:0000256" key="3">
    <source>
        <dbReference type="ARBA" id="ARBA00022679"/>
    </source>
</evidence>
<evidence type="ECO:0000256" key="5">
    <source>
        <dbReference type="ARBA" id="ARBA00022741"/>
    </source>
</evidence>
<dbReference type="SUPFAM" id="SSF53448">
    <property type="entry name" value="Nucleotide-diphospho-sugar transferases"/>
    <property type="match status" value="1"/>
</dbReference>
<keyword evidence="11" id="KW-1185">Reference proteome</keyword>
<protein>
    <recommendedName>
        <fullName evidence="2">mannose-1-phosphate guanylyltransferase</fullName>
        <ecNumber evidence="2">2.7.7.13</ecNumber>
    </recommendedName>
</protein>
<dbReference type="Gene3D" id="3.90.550.10">
    <property type="entry name" value="Spore Coat Polysaccharide Biosynthesis Protein SpsA, Chain A"/>
    <property type="match status" value="1"/>
</dbReference>
<dbReference type="PANTHER" id="PTHR46390:SF1">
    <property type="entry name" value="MANNOSE-1-PHOSPHATE GUANYLYLTRANSFERASE"/>
    <property type="match status" value="1"/>
</dbReference>
<dbReference type="Pfam" id="PF22640">
    <property type="entry name" value="ManC_GMP_beta-helix"/>
    <property type="match status" value="1"/>
</dbReference>
<dbReference type="FunFam" id="3.90.550.10:FF:000046">
    <property type="entry name" value="Mannose-1-phosphate guanylyltransferase (GDP)"/>
    <property type="match status" value="1"/>
</dbReference>
<dbReference type="SUPFAM" id="SSF159283">
    <property type="entry name" value="Guanosine diphospho-D-mannose pyrophosphorylase/mannose-6-phosphate isomerase linker domain"/>
    <property type="match status" value="1"/>
</dbReference>
<comment type="similarity">
    <text evidence="1">Belongs to the mannose-6-phosphate isomerase type 2 family.</text>
</comment>
<keyword evidence="4 10" id="KW-0548">Nucleotidyltransferase</keyword>
<evidence type="ECO:0000259" key="8">
    <source>
        <dbReference type="Pfam" id="PF00483"/>
    </source>
</evidence>
<keyword evidence="6" id="KW-0342">GTP-binding</keyword>
<dbReference type="GeneID" id="82526163"/>
<dbReference type="AlphaFoldDB" id="A0A2V1IJN9"/>
<dbReference type="GO" id="GO:0004475">
    <property type="term" value="F:mannose-1-phosphate guanylyltransferase (GTP) activity"/>
    <property type="evidence" value="ECO:0007669"/>
    <property type="project" value="UniProtKB-EC"/>
</dbReference>
<evidence type="ECO:0000313" key="10">
    <source>
        <dbReference type="EMBL" id="PWB02270.1"/>
    </source>
</evidence>
<dbReference type="GO" id="GO:0009298">
    <property type="term" value="P:GDP-mannose biosynthetic process"/>
    <property type="evidence" value="ECO:0007669"/>
    <property type="project" value="TreeGrafter"/>
</dbReference>
<feature type="domain" description="Nucleotidyl transferase" evidence="8">
    <location>
        <begin position="11"/>
        <end position="290"/>
    </location>
</feature>
<name>A0A2V1IJN9_9BACT</name>
<evidence type="ECO:0000259" key="9">
    <source>
        <dbReference type="Pfam" id="PF22640"/>
    </source>
</evidence>
<comment type="catalytic activity">
    <reaction evidence="7">
        <text>alpha-D-mannose 1-phosphate + GTP + H(+) = GDP-alpha-D-mannose + diphosphate</text>
        <dbReference type="Rhea" id="RHEA:15229"/>
        <dbReference type="ChEBI" id="CHEBI:15378"/>
        <dbReference type="ChEBI" id="CHEBI:33019"/>
        <dbReference type="ChEBI" id="CHEBI:37565"/>
        <dbReference type="ChEBI" id="CHEBI:57527"/>
        <dbReference type="ChEBI" id="CHEBI:58409"/>
        <dbReference type="EC" id="2.7.7.13"/>
    </reaction>
</comment>
<feature type="domain" description="MannoseP isomerase/GMP-like beta-helix" evidence="9">
    <location>
        <begin position="304"/>
        <end position="352"/>
    </location>
</feature>
<dbReference type="Pfam" id="PF00483">
    <property type="entry name" value="NTP_transferase"/>
    <property type="match status" value="1"/>
</dbReference>
<dbReference type="RefSeq" id="WP_107032303.1">
    <property type="nucleotide sequence ID" value="NZ_PUEC01000014.1"/>
</dbReference>
<evidence type="ECO:0000256" key="6">
    <source>
        <dbReference type="ARBA" id="ARBA00023134"/>
    </source>
</evidence>
<dbReference type="EMBL" id="PUEC01000014">
    <property type="protein sequence ID" value="PWB02270.1"/>
    <property type="molecule type" value="Genomic_DNA"/>
</dbReference>
<evidence type="ECO:0000256" key="7">
    <source>
        <dbReference type="ARBA" id="ARBA00047343"/>
    </source>
</evidence>
<dbReference type="CDD" id="cd02509">
    <property type="entry name" value="GDP-M1P_Guanylyltransferase"/>
    <property type="match status" value="1"/>
</dbReference>
<dbReference type="InterPro" id="IPR049577">
    <property type="entry name" value="GMPP_N"/>
</dbReference>
<organism evidence="10 11">
    <name type="scientific">Duncaniella muris</name>
    <dbReference type="NCBI Taxonomy" id="2094150"/>
    <lineage>
        <taxon>Bacteria</taxon>
        <taxon>Pseudomonadati</taxon>
        <taxon>Bacteroidota</taxon>
        <taxon>Bacteroidia</taxon>
        <taxon>Bacteroidales</taxon>
        <taxon>Muribaculaceae</taxon>
        <taxon>Duncaniella</taxon>
    </lineage>
</organism>
<accession>A0A2V1IJN9</accession>
<dbReference type="EC" id="2.7.7.13" evidence="2"/>
<dbReference type="InterPro" id="IPR054566">
    <property type="entry name" value="ManC/GMP-like_b-helix"/>
</dbReference>
<dbReference type="Proteomes" id="UP000244905">
    <property type="component" value="Unassembled WGS sequence"/>
</dbReference>
<keyword evidence="5" id="KW-0547">Nucleotide-binding</keyword>
<gene>
    <name evidence="10" type="ORF">C5O23_07375</name>
</gene>